<accession>A0ACC1SRD8</accession>
<keyword evidence="2" id="KW-1185">Reference proteome</keyword>
<organism evidence="1 2">
    <name type="scientific">Fusarium decemcellulare</name>
    <dbReference type="NCBI Taxonomy" id="57161"/>
    <lineage>
        <taxon>Eukaryota</taxon>
        <taxon>Fungi</taxon>
        <taxon>Dikarya</taxon>
        <taxon>Ascomycota</taxon>
        <taxon>Pezizomycotina</taxon>
        <taxon>Sordariomycetes</taxon>
        <taxon>Hypocreomycetidae</taxon>
        <taxon>Hypocreales</taxon>
        <taxon>Nectriaceae</taxon>
        <taxon>Fusarium</taxon>
        <taxon>Fusarium decemcellulare species complex</taxon>
    </lineage>
</organism>
<comment type="caution">
    <text evidence="1">The sequence shown here is derived from an EMBL/GenBank/DDBJ whole genome shotgun (WGS) entry which is preliminary data.</text>
</comment>
<sequence length="142" mass="15533">MKIFEDDCYLERQGDSISIVFRNLNKRLAKQPGVLVSQATARDLALLSSLVNDAGEAQVPEPTPETSKADVLGKLSDRGRRYIDVFGVKECLEAVSGGFEGQRGTRETQVSDIIKTEKLDDALNHRLRAAFKTSAGRHLASG</sequence>
<proteinExistence type="predicted"/>
<evidence type="ECO:0000313" key="2">
    <source>
        <dbReference type="Proteomes" id="UP001148629"/>
    </source>
</evidence>
<reference evidence="1" key="1">
    <citation type="submission" date="2022-08" db="EMBL/GenBank/DDBJ databases">
        <title>Genome Sequence of Fusarium decemcellulare.</title>
        <authorList>
            <person name="Buettner E."/>
        </authorList>
    </citation>
    <scope>NUCLEOTIDE SEQUENCE</scope>
    <source>
        <strain evidence="1">Babe19</strain>
    </source>
</reference>
<name>A0ACC1SRD8_9HYPO</name>
<protein>
    <submittedName>
        <fullName evidence="1">Uncharacterized protein</fullName>
    </submittedName>
</protein>
<dbReference type="EMBL" id="JANRMS010000176">
    <property type="protein sequence ID" value="KAJ3544862.1"/>
    <property type="molecule type" value="Genomic_DNA"/>
</dbReference>
<gene>
    <name evidence="1" type="ORF">NM208_g2820</name>
</gene>
<evidence type="ECO:0000313" key="1">
    <source>
        <dbReference type="EMBL" id="KAJ3544862.1"/>
    </source>
</evidence>
<dbReference type="Proteomes" id="UP001148629">
    <property type="component" value="Unassembled WGS sequence"/>
</dbReference>